<keyword evidence="5" id="KW-0121">Carboxypeptidase</keyword>
<feature type="domain" description="Peptidase S11 D-Ala-D-Ala carboxypeptidase A C-terminal" evidence="4">
    <location>
        <begin position="333"/>
        <end position="440"/>
    </location>
</feature>
<evidence type="ECO:0000313" key="6">
    <source>
        <dbReference type="Proteomes" id="UP000199708"/>
    </source>
</evidence>
<dbReference type="EMBL" id="FNCK01000004">
    <property type="protein sequence ID" value="SDG28296.1"/>
    <property type="molecule type" value="Genomic_DNA"/>
</dbReference>
<proteinExistence type="predicted"/>
<comment type="function">
    <text evidence="1">Removes C-terminal D-alanyl residues from sugar-peptide cell wall precursors.</text>
</comment>
<keyword evidence="5" id="KW-0645">Protease</keyword>
<dbReference type="InterPro" id="IPR012907">
    <property type="entry name" value="Peptidase_S11_C"/>
</dbReference>
<evidence type="ECO:0000256" key="1">
    <source>
        <dbReference type="ARBA" id="ARBA00003217"/>
    </source>
</evidence>
<dbReference type="STRING" id="120956.SAMN05421791_104220"/>
<dbReference type="InterPro" id="IPR012338">
    <property type="entry name" value="Beta-lactam/transpept-like"/>
</dbReference>
<dbReference type="Proteomes" id="UP000199708">
    <property type="component" value="Unassembled WGS sequence"/>
</dbReference>
<accession>A0A1G7SYX6</accession>
<dbReference type="SUPFAM" id="SSF69189">
    <property type="entry name" value="Penicillin-binding protein associated domain"/>
    <property type="match status" value="1"/>
</dbReference>
<name>A0A1G7SYX6_9LACT</name>
<gene>
    <name evidence="5" type="ORF">SAMN05421791_104220</name>
</gene>
<feature type="chain" id="PRO_5011534827" evidence="3">
    <location>
        <begin position="25"/>
        <end position="471"/>
    </location>
</feature>
<dbReference type="GO" id="GO:0009002">
    <property type="term" value="F:serine-type D-Ala-D-Ala carboxypeptidase activity"/>
    <property type="evidence" value="ECO:0007669"/>
    <property type="project" value="InterPro"/>
</dbReference>
<feature type="signal peptide" evidence="3">
    <location>
        <begin position="1"/>
        <end position="24"/>
    </location>
</feature>
<evidence type="ECO:0000259" key="4">
    <source>
        <dbReference type="SMART" id="SM00936"/>
    </source>
</evidence>
<dbReference type="AlphaFoldDB" id="A0A1G7SYX6"/>
<evidence type="ECO:0000256" key="3">
    <source>
        <dbReference type="SAM" id="SignalP"/>
    </source>
</evidence>
<dbReference type="InterPro" id="IPR001967">
    <property type="entry name" value="Peptidase_S11_N"/>
</dbReference>
<evidence type="ECO:0000313" key="5">
    <source>
        <dbReference type="EMBL" id="SDG28296.1"/>
    </source>
</evidence>
<dbReference type="Pfam" id="PF07943">
    <property type="entry name" value="PBP5_C"/>
    <property type="match status" value="1"/>
</dbReference>
<dbReference type="InterPro" id="IPR037167">
    <property type="entry name" value="Peptidase_S11_C_sf"/>
</dbReference>
<reference evidence="5 6" key="1">
    <citation type="submission" date="2016-10" db="EMBL/GenBank/DDBJ databases">
        <authorList>
            <person name="de Groot N.N."/>
        </authorList>
    </citation>
    <scope>NUCLEOTIDE SEQUENCE [LARGE SCALE GENOMIC DNA]</scope>
    <source>
        <strain evidence="5 6">ATCC BAA-466</strain>
    </source>
</reference>
<dbReference type="RefSeq" id="WP_090289887.1">
    <property type="nucleotide sequence ID" value="NZ_JAAXPS010000004.1"/>
</dbReference>
<organism evidence="5 6">
    <name type="scientific">Facklamia miroungae</name>
    <dbReference type="NCBI Taxonomy" id="120956"/>
    <lineage>
        <taxon>Bacteria</taxon>
        <taxon>Bacillati</taxon>
        <taxon>Bacillota</taxon>
        <taxon>Bacilli</taxon>
        <taxon>Lactobacillales</taxon>
        <taxon>Aerococcaceae</taxon>
        <taxon>Facklamia</taxon>
    </lineage>
</organism>
<feature type="compositionally biased region" description="Basic and acidic residues" evidence="2">
    <location>
        <begin position="34"/>
        <end position="46"/>
    </location>
</feature>
<dbReference type="GO" id="GO:0006508">
    <property type="term" value="P:proteolysis"/>
    <property type="evidence" value="ECO:0007669"/>
    <property type="project" value="InterPro"/>
</dbReference>
<dbReference type="SUPFAM" id="SSF56601">
    <property type="entry name" value="beta-lactamase/transpeptidase-like"/>
    <property type="match status" value="1"/>
</dbReference>
<keyword evidence="6" id="KW-1185">Reference proteome</keyword>
<sequence length="471" mass="52483">MLINICKKIFVLVIIINSITTSNADVLATSLETSEAKETTSEERNSSQETKMPSELMESMPVFEGVKGSYIVDGLNGQILYSQEADQQVEVGSFSQLLLLYMVYQAIDQGQLNSQQEVWISDDVYELSQDYNIPNVPLRQDLPYSLSELMEAVSLNAARGAALALAEELAGTESKALQQMKDQLNEWGEKEFNLINVTGLSEDYQSGDSSTINQGKTNQMTAKTVATVAYHLINEYPECLKASQVYQKLFQADTSDAFEMTNPNLLIEESDSLYAMKDVDGLSASKTQEDGLNLVVTTQKNGLRLIVIVLGVKDEEKLYQISQELIELAQNIYRKETVIQANSPATHLNAIKVENGRENQLQLVYGEDLQLVVPIIDTAPRLVYQFTANSHVKDNQVKAPILAGTVVGQMQVDVADYHLPILQSGKGNAVEVKVANDIKEASLLQKIWSSIQKIWEQTWNSIRKFFTDLFN</sequence>
<dbReference type="Pfam" id="PF00768">
    <property type="entry name" value="Peptidase_S11"/>
    <property type="match status" value="1"/>
</dbReference>
<dbReference type="Gene3D" id="2.60.410.10">
    <property type="entry name" value="D-Ala-D-Ala carboxypeptidase, C-terminal domain"/>
    <property type="match status" value="1"/>
</dbReference>
<dbReference type="Gene3D" id="3.40.710.10">
    <property type="entry name" value="DD-peptidase/beta-lactamase superfamily"/>
    <property type="match status" value="1"/>
</dbReference>
<feature type="region of interest" description="Disordered" evidence="2">
    <location>
        <begin position="33"/>
        <end position="54"/>
    </location>
</feature>
<dbReference type="SMART" id="SM00936">
    <property type="entry name" value="PBP5_C"/>
    <property type="match status" value="1"/>
</dbReference>
<keyword evidence="5" id="KW-0378">Hydrolase</keyword>
<evidence type="ECO:0000256" key="2">
    <source>
        <dbReference type="SAM" id="MobiDB-lite"/>
    </source>
</evidence>
<protein>
    <submittedName>
        <fullName evidence="5">D-alanyl-D-alanine carboxypeptidase (Penicillin-binding protein 5/6)</fullName>
    </submittedName>
</protein>
<keyword evidence="3" id="KW-0732">Signal</keyword>
<dbReference type="InterPro" id="IPR015956">
    <property type="entry name" value="Peniciliin-bd_prot_C_sf"/>
</dbReference>